<dbReference type="EMBL" id="JANAVB010033820">
    <property type="protein sequence ID" value="KAJ6807510.1"/>
    <property type="molecule type" value="Genomic_DNA"/>
</dbReference>
<sequence>MLCPSLHLNYVGQKIKNKCFLKGTRLQSMSSVCPFCHISLPFSELEWHANSHFVDEELARDMELAQEIALASPSPKTGNEQMDYVKSSDVPGRTAKTSTPSHSAADYRDPSDQEQISCLVALQTKSTFYKVEGGLITLLSRCLELERDDIRSVITGHIDHYQSTVSEDSGWGCGWRNIQMMSSHLLMQRQESRDTLFGGAGFVPDISSLQRWLEIAWERGFDALGSDSFDQKIYGSRKWIGTTECATLLRSFGLRARIVDFDSLSSSSPSMANATEVEGQSKGKRTKKEIYGPMDVFLRRKKPNDVQNCSSANETFSEKPPTLASHLKISGSKMDSDSSKTNKEKNKGHQILVDWIWTYFTGENRGKLDNMRLAVSEKTPLYFQHDGHSRTIIGIQVKKGLRGSKDKYSLLVLDPAHRTADLERSLTSNNGWQKFIKRGVHTFRKPQYQLCYIDPGVAHGEEMEQLKTIDSIYVKL</sequence>
<feature type="domain" description="UFSP1/2/DUB catalytic" evidence="3">
    <location>
        <begin position="343"/>
        <end position="451"/>
    </location>
</feature>
<gene>
    <name evidence="4" type="ORF">M6B38_170505</name>
</gene>
<evidence type="ECO:0000259" key="3">
    <source>
        <dbReference type="Pfam" id="PF07910"/>
    </source>
</evidence>
<feature type="domain" description="UFSP1/2/DUB catalytic" evidence="3">
    <location>
        <begin position="156"/>
        <end position="270"/>
    </location>
</feature>
<name>A0AAX6ETU4_IRIPA</name>
<evidence type="ECO:0000256" key="2">
    <source>
        <dbReference type="SAM" id="MobiDB-lite"/>
    </source>
</evidence>
<proteinExistence type="predicted"/>
<dbReference type="PANTHER" id="PTHR48153">
    <property type="entry name" value="UFM1-SPECIFIC PROTEASE 2"/>
    <property type="match status" value="1"/>
</dbReference>
<protein>
    <recommendedName>
        <fullName evidence="3">UFSP1/2/DUB catalytic domain-containing protein</fullName>
    </recommendedName>
</protein>
<evidence type="ECO:0000313" key="4">
    <source>
        <dbReference type="EMBL" id="KAJ6807510.1"/>
    </source>
</evidence>
<reference evidence="4" key="1">
    <citation type="journal article" date="2023" name="GigaByte">
        <title>Genome assembly of the bearded iris, Iris pallida Lam.</title>
        <authorList>
            <person name="Bruccoleri R.E."/>
            <person name="Oakeley E.J."/>
            <person name="Faust A.M.E."/>
            <person name="Altorfer M."/>
            <person name="Dessus-Babus S."/>
            <person name="Burckhardt D."/>
            <person name="Oertli M."/>
            <person name="Naumann U."/>
            <person name="Petersen F."/>
            <person name="Wong J."/>
        </authorList>
    </citation>
    <scope>NUCLEOTIDE SEQUENCE</scope>
    <source>
        <strain evidence="4">GSM-AAB239-AS_SAM_17_03QT</strain>
    </source>
</reference>
<dbReference type="AlphaFoldDB" id="A0AAX6ETU4"/>
<dbReference type="Gene3D" id="3.90.70.130">
    <property type="match status" value="2"/>
</dbReference>
<reference evidence="4" key="2">
    <citation type="submission" date="2023-04" db="EMBL/GenBank/DDBJ databases">
        <authorList>
            <person name="Bruccoleri R.E."/>
            <person name="Oakeley E.J."/>
            <person name="Faust A.-M."/>
            <person name="Dessus-Babus S."/>
            <person name="Altorfer M."/>
            <person name="Burckhardt D."/>
            <person name="Oertli M."/>
            <person name="Naumann U."/>
            <person name="Petersen F."/>
            <person name="Wong J."/>
        </authorList>
    </citation>
    <scope>NUCLEOTIDE SEQUENCE</scope>
    <source>
        <strain evidence="4">GSM-AAB239-AS_SAM_17_03QT</strain>
        <tissue evidence="4">Leaf</tissue>
    </source>
</reference>
<dbReference type="GO" id="GO:0019783">
    <property type="term" value="F:ubiquitin-like protein peptidase activity"/>
    <property type="evidence" value="ECO:0007669"/>
    <property type="project" value="UniProtKB-ARBA"/>
</dbReference>
<evidence type="ECO:0000313" key="5">
    <source>
        <dbReference type="Proteomes" id="UP001140949"/>
    </source>
</evidence>
<dbReference type="Proteomes" id="UP001140949">
    <property type="component" value="Unassembled WGS sequence"/>
</dbReference>
<dbReference type="InterPro" id="IPR012462">
    <property type="entry name" value="UFSP1/2_DUB_cat"/>
</dbReference>
<comment type="caution">
    <text evidence="4">The sequence shown here is derived from an EMBL/GenBank/DDBJ whole genome shotgun (WGS) entry which is preliminary data.</text>
</comment>
<evidence type="ECO:0000256" key="1">
    <source>
        <dbReference type="ARBA" id="ARBA00022801"/>
    </source>
</evidence>
<keyword evidence="1" id="KW-0378">Hydrolase</keyword>
<feature type="region of interest" description="Disordered" evidence="2">
    <location>
        <begin position="70"/>
        <end position="109"/>
    </location>
</feature>
<organism evidence="4 5">
    <name type="scientific">Iris pallida</name>
    <name type="common">Sweet iris</name>
    <dbReference type="NCBI Taxonomy" id="29817"/>
    <lineage>
        <taxon>Eukaryota</taxon>
        <taxon>Viridiplantae</taxon>
        <taxon>Streptophyta</taxon>
        <taxon>Embryophyta</taxon>
        <taxon>Tracheophyta</taxon>
        <taxon>Spermatophyta</taxon>
        <taxon>Magnoliopsida</taxon>
        <taxon>Liliopsida</taxon>
        <taxon>Asparagales</taxon>
        <taxon>Iridaceae</taxon>
        <taxon>Iridoideae</taxon>
        <taxon>Irideae</taxon>
        <taxon>Iris</taxon>
    </lineage>
</organism>
<keyword evidence="5" id="KW-1185">Reference proteome</keyword>
<accession>A0AAX6ETU4</accession>
<dbReference type="PANTHER" id="PTHR48153:SF4">
    <property type="entry name" value="UBIQUITIN CARBOXYL-TERMINAL HYDROLASE MUG105"/>
    <property type="match status" value="1"/>
</dbReference>
<dbReference type="Pfam" id="PF07910">
    <property type="entry name" value="Peptidase_C78"/>
    <property type="match status" value="2"/>
</dbReference>